<reference evidence="3" key="1">
    <citation type="journal article" date="2016" name="Genome Announc.">
        <title>Draft Genome Sequences of Five Rapidly Growing Mycobacterium Species, M. thermoresistibile, M. fortuitum subsp. acetamidolyticum, M. canariasense, M. brisbanense, and M. novocastrense.</title>
        <authorList>
            <person name="Katahira K."/>
            <person name="Ogura Y."/>
            <person name="Gotoh Y."/>
            <person name="Hayashi T."/>
        </authorList>
    </citation>
    <scope>NUCLEOTIDE SEQUENCE [LARGE SCALE GENOMIC DNA]</scope>
    <source>
        <strain evidence="3">JCM15654</strain>
    </source>
</reference>
<accession>A0A117I486</accession>
<name>A0A117I486_9MYCO</name>
<keyword evidence="1" id="KW-1133">Transmembrane helix</keyword>
<evidence type="ECO:0000256" key="1">
    <source>
        <dbReference type="SAM" id="Phobius"/>
    </source>
</evidence>
<keyword evidence="3" id="KW-1185">Reference proteome</keyword>
<proteinExistence type="predicted"/>
<evidence type="ECO:0000313" key="2">
    <source>
        <dbReference type="EMBL" id="GAS86522.1"/>
    </source>
</evidence>
<feature type="transmembrane region" description="Helical" evidence="1">
    <location>
        <begin position="104"/>
        <end position="122"/>
    </location>
</feature>
<dbReference type="Proteomes" id="UP000069620">
    <property type="component" value="Unassembled WGS sequence"/>
</dbReference>
<dbReference type="STRING" id="146020.RMCB_0618"/>
<protein>
    <submittedName>
        <fullName evidence="2">Uncharacterized protein</fullName>
    </submittedName>
</protein>
<comment type="caution">
    <text evidence="2">The sequence shown here is derived from an EMBL/GenBank/DDBJ whole genome shotgun (WGS) entry which is preliminary data.</text>
</comment>
<gene>
    <name evidence="2" type="ORF">RMCB_0618</name>
</gene>
<dbReference type="RefSeq" id="WP_029369671.1">
    <property type="nucleotide sequence ID" value="NZ_BCSX01000007.1"/>
</dbReference>
<feature type="transmembrane region" description="Helical" evidence="1">
    <location>
        <begin position="40"/>
        <end position="57"/>
    </location>
</feature>
<keyword evidence="1" id="KW-0472">Membrane</keyword>
<keyword evidence="1" id="KW-0812">Transmembrane</keyword>
<feature type="transmembrane region" description="Helical" evidence="1">
    <location>
        <begin position="64"/>
        <end position="84"/>
    </location>
</feature>
<evidence type="ECO:0000313" key="3">
    <source>
        <dbReference type="Proteomes" id="UP000069620"/>
    </source>
</evidence>
<sequence length="146" mass="15376">MSIGRTPAVLGRRACAVLAACSAALHGVLLGHAANPAMMATMVAMMIACLFCARDLWLRGSLGVWCAVALMNLAMVALHMPMPAHHHGVSVPSAPSTAVDPMEMATTLALVEVVIAAAVLAYRTRHRSLDAVSLDNRHTWGSRHSS</sequence>
<dbReference type="AlphaFoldDB" id="A0A117I486"/>
<dbReference type="EMBL" id="BCSX01000007">
    <property type="protein sequence ID" value="GAS86522.1"/>
    <property type="molecule type" value="Genomic_DNA"/>
</dbReference>
<organism evidence="2 3">
    <name type="scientific">Mycolicibacterium brisbanense</name>
    <dbReference type="NCBI Taxonomy" id="146020"/>
    <lineage>
        <taxon>Bacteria</taxon>
        <taxon>Bacillati</taxon>
        <taxon>Actinomycetota</taxon>
        <taxon>Actinomycetes</taxon>
        <taxon>Mycobacteriales</taxon>
        <taxon>Mycobacteriaceae</taxon>
        <taxon>Mycolicibacterium</taxon>
    </lineage>
</organism>
<reference evidence="3" key="2">
    <citation type="submission" date="2016-02" db="EMBL/GenBank/DDBJ databases">
        <title>Draft genome sequence of five rapidly growing Mycobacterium species.</title>
        <authorList>
            <person name="Katahira K."/>
            <person name="Gotou Y."/>
            <person name="Iida K."/>
            <person name="Ogura Y."/>
            <person name="Hayashi T."/>
        </authorList>
    </citation>
    <scope>NUCLEOTIDE SEQUENCE [LARGE SCALE GENOMIC DNA]</scope>
    <source>
        <strain evidence="3">JCM15654</strain>
    </source>
</reference>